<keyword evidence="4 9" id="KW-0597">Phosphoprotein</keyword>
<dbReference type="NCBIfam" id="NF001413">
    <property type="entry name" value="PRK00290.1"/>
    <property type="match status" value="1"/>
</dbReference>
<dbReference type="PROSITE" id="PS00297">
    <property type="entry name" value="HSP70_1"/>
    <property type="match status" value="1"/>
</dbReference>
<dbReference type="NCBIfam" id="NF003520">
    <property type="entry name" value="PRK05183.1"/>
    <property type="match status" value="1"/>
</dbReference>
<comment type="function">
    <text evidence="1 9">Acts as a chaperone.</text>
</comment>
<dbReference type="SUPFAM" id="SSF100920">
    <property type="entry name" value="Heat shock protein 70kD (HSP70), peptide-binding domain"/>
    <property type="match status" value="1"/>
</dbReference>
<dbReference type="Pfam" id="PF00012">
    <property type="entry name" value="HSP70"/>
    <property type="match status" value="1"/>
</dbReference>
<dbReference type="AlphaFoldDB" id="A0A9J6P942"/>
<dbReference type="InterPro" id="IPR013126">
    <property type="entry name" value="Hsp_70_fam"/>
</dbReference>
<dbReference type="HAMAP" id="MF_00332">
    <property type="entry name" value="DnaK"/>
    <property type="match status" value="1"/>
</dbReference>
<dbReference type="PRINTS" id="PR00301">
    <property type="entry name" value="HEATSHOCK70"/>
</dbReference>
<comment type="caution">
    <text evidence="13">The sequence shown here is derived from an EMBL/GenBank/DDBJ whole genome shotgun (WGS) entry which is preliminary data.</text>
</comment>
<dbReference type="Proteomes" id="UP001055804">
    <property type="component" value="Unassembled WGS sequence"/>
</dbReference>
<feature type="region of interest" description="Disordered" evidence="12">
    <location>
        <begin position="601"/>
        <end position="640"/>
    </location>
</feature>
<dbReference type="RefSeq" id="WP_269332349.1">
    <property type="nucleotide sequence ID" value="NZ_JAMZFT010000002.1"/>
</dbReference>
<dbReference type="InterPro" id="IPR012725">
    <property type="entry name" value="Chaperone_DnaK"/>
</dbReference>
<keyword evidence="6 9" id="KW-0067">ATP-binding</keyword>
<proteinExistence type="evidence at transcript level"/>
<dbReference type="InterPro" id="IPR043129">
    <property type="entry name" value="ATPase_NBD"/>
</dbReference>
<dbReference type="CDD" id="cd11733">
    <property type="entry name" value="ASKHA_NBD_HSP70_HSPA9"/>
    <property type="match status" value="1"/>
</dbReference>
<dbReference type="InterPro" id="IPR018181">
    <property type="entry name" value="Heat_shock_70_CS"/>
</dbReference>
<organism evidence="13 14">
    <name type="scientific">Futiania mangrovi</name>
    <dbReference type="NCBI Taxonomy" id="2959716"/>
    <lineage>
        <taxon>Bacteria</taxon>
        <taxon>Pseudomonadati</taxon>
        <taxon>Pseudomonadota</taxon>
        <taxon>Alphaproteobacteria</taxon>
        <taxon>Futianiales</taxon>
        <taxon>Futianiaceae</taxon>
        <taxon>Futiania</taxon>
    </lineage>
</organism>
<comment type="similarity">
    <text evidence="2 9 10">Belongs to the heat shock protein 70 family.</text>
</comment>
<feature type="modified residue" description="Phosphothreonine; by autocatalysis" evidence="9">
    <location>
        <position position="198"/>
    </location>
</feature>
<sequence length="640" mass="68888">MAKVIGIDLGTTNSCIAIMDGKSPKVIENAEGARTTPSMVAFTEDGETLVGQPAKRQGVTNPEHTFFAVKRLIGRRYDDPMVEKDKKLVPYKIVKGGNGDAWVETRGKEMAPSQVSALVLQKMKETAEAYLGETVDKAVITVPAYFNDAQRQATKDAGKIAGLEVLRIINEPTAAALAYGLDKNDGKTIAVYDLGGGTFDISILEIGDGVFEVKATNGDTFLGGEDFDMRLVDYLADEFRKENGIDLRGDKLALQRLKEAAEKAKIELSSAQQTEINLPFITADQSGPKHLTMKLTRAKLEALVDDFIQRTLEPCKKALADAGISAGEIDEVVLVGGMTRMPKVQAAVKTFFGREPHKGVNPDEVVAIGAAIQAGVLQGDVKDVLLLDVTPLSLGIETLGGVFTRLIDRNTTIPTKKSQVFSTAEDNQNAVTIRVFQGEREMAADNKMLGQFDLMGIPPAPRGVPQIEVTFDIDANGIVNVSAKDKGTGKEQQIRIQASGGLSDADIEKMVKEAEENRDTDRKKRELVEAKNQAEGLVHQTEKQLEEYGGRLGEADRTAIQDAVTALKEAAGGDDLDDIQAKTQALAQAAMKLGEVLYANKDEDASSGGGEQQDDASASDEGVVDAEFEEVKDDKSDKNA</sequence>
<evidence type="ECO:0000313" key="14">
    <source>
        <dbReference type="Proteomes" id="UP001055804"/>
    </source>
</evidence>
<evidence type="ECO:0000256" key="6">
    <source>
        <dbReference type="ARBA" id="ARBA00022840"/>
    </source>
</evidence>
<evidence type="ECO:0000313" key="13">
    <source>
        <dbReference type="EMBL" id="MCP1336388.1"/>
    </source>
</evidence>
<dbReference type="InterPro" id="IPR029048">
    <property type="entry name" value="HSP70_C_sf"/>
</dbReference>
<dbReference type="InterPro" id="IPR029047">
    <property type="entry name" value="HSP70_peptide-bd_sf"/>
</dbReference>
<dbReference type="GO" id="GO:0051082">
    <property type="term" value="F:unfolded protein binding"/>
    <property type="evidence" value="ECO:0007669"/>
    <property type="project" value="InterPro"/>
</dbReference>
<dbReference type="Gene3D" id="3.90.640.10">
    <property type="entry name" value="Actin, Chain A, domain 4"/>
    <property type="match status" value="1"/>
</dbReference>
<keyword evidence="14" id="KW-1185">Reference proteome</keyword>
<evidence type="ECO:0000256" key="2">
    <source>
        <dbReference type="ARBA" id="ARBA00007381"/>
    </source>
</evidence>
<evidence type="ECO:0000256" key="5">
    <source>
        <dbReference type="ARBA" id="ARBA00022741"/>
    </source>
</evidence>
<reference evidence="13" key="1">
    <citation type="submission" date="2022-06" db="EMBL/GenBank/DDBJ databases">
        <title>Isolation and Genomics of Futiania mangrovii gen. nov., sp. nov., a Rare and Metabolically-versatile member in the Class Alphaproteobacteria.</title>
        <authorList>
            <person name="Liu L."/>
            <person name="Huang W.-C."/>
            <person name="Pan J."/>
            <person name="Li J."/>
            <person name="Huang Y."/>
            <person name="Du H."/>
            <person name="Liu Y."/>
            <person name="Li M."/>
        </authorList>
    </citation>
    <scope>NUCLEOTIDE SEQUENCE</scope>
    <source>
        <strain evidence="13">FT118</strain>
    </source>
</reference>
<evidence type="ECO:0000256" key="11">
    <source>
        <dbReference type="SAM" id="Coils"/>
    </source>
</evidence>
<dbReference type="SUPFAM" id="SSF53067">
    <property type="entry name" value="Actin-like ATPase domain"/>
    <property type="match status" value="2"/>
</dbReference>
<evidence type="ECO:0000256" key="12">
    <source>
        <dbReference type="SAM" id="MobiDB-lite"/>
    </source>
</evidence>
<accession>A0A9J6P942</accession>
<gene>
    <name evidence="9 13" type="primary">dnaK</name>
    <name evidence="13" type="ORF">NJQ99_08225</name>
</gene>
<dbReference type="Gene3D" id="3.30.420.40">
    <property type="match status" value="2"/>
</dbReference>
<evidence type="ECO:0000256" key="10">
    <source>
        <dbReference type="RuleBase" id="RU003322"/>
    </source>
</evidence>
<dbReference type="FunFam" id="3.30.30.30:FF:000003">
    <property type="entry name" value="Heat shock protein 9"/>
    <property type="match status" value="1"/>
</dbReference>
<feature type="compositionally biased region" description="Acidic residues" evidence="12">
    <location>
        <begin position="612"/>
        <end position="631"/>
    </location>
</feature>
<keyword evidence="7 9" id="KW-0346">Stress response</keyword>
<dbReference type="GO" id="GO:0140662">
    <property type="term" value="F:ATP-dependent protein folding chaperone"/>
    <property type="evidence" value="ECO:0007669"/>
    <property type="project" value="InterPro"/>
</dbReference>
<dbReference type="Gene3D" id="1.20.1270.10">
    <property type="match status" value="1"/>
</dbReference>
<dbReference type="EMBL" id="JAMZFT010000002">
    <property type="protein sequence ID" value="MCP1336388.1"/>
    <property type="molecule type" value="Genomic_DNA"/>
</dbReference>
<dbReference type="PROSITE" id="PS01036">
    <property type="entry name" value="HSP70_3"/>
    <property type="match status" value="1"/>
</dbReference>
<dbReference type="PROSITE" id="PS00329">
    <property type="entry name" value="HSP70_2"/>
    <property type="match status" value="1"/>
</dbReference>
<dbReference type="FunFam" id="1.20.1270.10:FF:000001">
    <property type="entry name" value="Molecular chaperone DnaK"/>
    <property type="match status" value="1"/>
</dbReference>
<dbReference type="FunFam" id="3.30.420.40:FF:000020">
    <property type="entry name" value="Chaperone protein HscA homolog"/>
    <property type="match status" value="1"/>
</dbReference>
<dbReference type="SUPFAM" id="SSF100934">
    <property type="entry name" value="Heat shock protein 70kD (HSP70), C-terminal subdomain"/>
    <property type="match status" value="1"/>
</dbReference>
<evidence type="ECO:0000256" key="8">
    <source>
        <dbReference type="ARBA" id="ARBA00023186"/>
    </source>
</evidence>
<keyword evidence="5 9" id="KW-0547">Nucleotide-binding</keyword>
<evidence type="ECO:0000256" key="9">
    <source>
        <dbReference type="HAMAP-Rule" id="MF_00332"/>
    </source>
</evidence>
<feature type="coiled-coil region" evidence="11">
    <location>
        <begin position="511"/>
        <end position="544"/>
    </location>
</feature>
<dbReference type="Gene3D" id="2.60.34.10">
    <property type="entry name" value="Substrate Binding Domain Of DNAk, Chain A, domain 1"/>
    <property type="match status" value="1"/>
</dbReference>
<dbReference type="PANTHER" id="PTHR19375">
    <property type="entry name" value="HEAT SHOCK PROTEIN 70KDA"/>
    <property type="match status" value="1"/>
</dbReference>
<dbReference type="FunFam" id="3.30.420.40:FF:000004">
    <property type="entry name" value="Molecular chaperone DnaK"/>
    <property type="match status" value="1"/>
</dbReference>
<dbReference type="GO" id="GO:0005524">
    <property type="term" value="F:ATP binding"/>
    <property type="evidence" value="ECO:0007669"/>
    <property type="project" value="UniProtKB-UniRule"/>
</dbReference>
<dbReference type="FunFam" id="3.90.640.10:FF:000003">
    <property type="entry name" value="Molecular chaperone DnaK"/>
    <property type="match status" value="1"/>
</dbReference>
<dbReference type="GO" id="GO:0005737">
    <property type="term" value="C:cytoplasm"/>
    <property type="evidence" value="ECO:0007669"/>
    <property type="project" value="UniProtKB-ARBA"/>
</dbReference>
<comment type="induction">
    <text evidence="9">By stress conditions e.g. heat shock.</text>
</comment>
<evidence type="ECO:0000256" key="4">
    <source>
        <dbReference type="ARBA" id="ARBA00022553"/>
    </source>
</evidence>
<evidence type="ECO:0000256" key="7">
    <source>
        <dbReference type="ARBA" id="ARBA00023016"/>
    </source>
</evidence>
<feature type="coiled-coil region" evidence="11">
    <location>
        <begin position="247"/>
        <end position="274"/>
    </location>
</feature>
<keyword evidence="11" id="KW-0175">Coiled coil</keyword>
<evidence type="ECO:0000256" key="1">
    <source>
        <dbReference type="ARBA" id="ARBA00002290"/>
    </source>
</evidence>
<name>A0A9J6P942_9PROT</name>
<dbReference type="FunFam" id="2.60.34.10:FF:000014">
    <property type="entry name" value="Chaperone protein DnaK HSP70"/>
    <property type="match status" value="1"/>
</dbReference>
<evidence type="ECO:0000256" key="3">
    <source>
        <dbReference type="ARBA" id="ARBA00014415"/>
    </source>
</evidence>
<keyword evidence="8 9" id="KW-0143">Chaperone</keyword>
<dbReference type="NCBIfam" id="TIGR02350">
    <property type="entry name" value="prok_dnaK"/>
    <property type="match status" value="1"/>
</dbReference>
<protein>
    <recommendedName>
        <fullName evidence="3 9">Chaperone protein DnaK</fullName>
    </recommendedName>
    <alternativeName>
        <fullName evidence="9">HSP70</fullName>
    </alternativeName>
    <alternativeName>
        <fullName evidence="9">Heat shock 70 kDa protein</fullName>
    </alternativeName>
    <alternativeName>
        <fullName evidence="9">Heat shock protein 70</fullName>
    </alternativeName>
</protein>